<evidence type="ECO:0000256" key="1">
    <source>
        <dbReference type="ARBA" id="ARBA00022603"/>
    </source>
</evidence>
<dbReference type="Gene3D" id="1.10.10.10">
    <property type="entry name" value="Winged helix-like DNA-binding domain superfamily/Winged helix DNA-binding domain"/>
    <property type="match status" value="2"/>
</dbReference>
<evidence type="ECO:0000259" key="4">
    <source>
        <dbReference type="Pfam" id="PF00891"/>
    </source>
</evidence>
<dbReference type="FunFam" id="1.10.10.10:FF:000357">
    <property type="entry name" value="Caffeic acid 3-O-methyltransferase"/>
    <property type="match status" value="2"/>
</dbReference>
<dbReference type="InterPro" id="IPR036388">
    <property type="entry name" value="WH-like_DNA-bd_sf"/>
</dbReference>
<dbReference type="PANTHER" id="PTHR11746">
    <property type="entry name" value="O-METHYLTRANSFERASE"/>
    <property type="match status" value="1"/>
</dbReference>
<keyword evidence="3" id="KW-0949">S-adenosyl-L-methionine</keyword>
<dbReference type="Pfam" id="PF00891">
    <property type="entry name" value="Methyltransf_2"/>
    <property type="match status" value="2"/>
</dbReference>
<dbReference type="GO" id="GO:0032259">
    <property type="term" value="P:methylation"/>
    <property type="evidence" value="ECO:0007669"/>
    <property type="project" value="UniProtKB-KW"/>
</dbReference>
<dbReference type="OrthoDB" id="1606438at2759"/>
<evidence type="ECO:0000259" key="5">
    <source>
        <dbReference type="Pfam" id="PF08100"/>
    </source>
</evidence>
<dbReference type="Gene3D" id="3.40.50.150">
    <property type="entry name" value="Vaccinia Virus protein VP39"/>
    <property type="match status" value="2"/>
</dbReference>
<dbReference type="SUPFAM" id="SSF46785">
    <property type="entry name" value="Winged helix' DNA-binding domain"/>
    <property type="match status" value="2"/>
</dbReference>
<dbReference type="InterPro" id="IPR036390">
    <property type="entry name" value="WH_DNA-bd_sf"/>
</dbReference>
<dbReference type="Proteomes" id="UP001055439">
    <property type="component" value="Chromosome 2"/>
</dbReference>
<accession>A0A9E7JMT9</accession>
<organism evidence="6 7">
    <name type="scientific">Musa troglodytarum</name>
    <name type="common">fe'i banana</name>
    <dbReference type="NCBI Taxonomy" id="320322"/>
    <lineage>
        <taxon>Eukaryota</taxon>
        <taxon>Viridiplantae</taxon>
        <taxon>Streptophyta</taxon>
        <taxon>Embryophyta</taxon>
        <taxon>Tracheophyta</taxon>
        <taxon>Spermatophyta</taxon>
        <taxon>Magnoliopsida</taxon>
        <taxon>Liliopsida</taxon>
        <taxon>Zingiberales</taxon>
        <taxon>Musaceae</taxon>
        <taxon>Musa</taxon>
    </lineage>
</organism>
<dbReference type="PROSITE" id="PS51683">
    <property type="entry name" value="SAM_OMT_II"/>
    <property type="match status" value="2"/>
</dbReference>
<feature type="domain" description="O-methyltransferase dimerisation" evidence="5">
    <location>
        <begin position="268"/>
        <end position="346"/>
    </location>
</feature>
<name>A0A9E7JMT9_9LILI</name>
<dbReference type="Pfam" id="PF08100">
    <property type="entry name" value="Dimerisation"/>
    <property type="match status" value="2"/>
</dbReference>
<dbReference type="InterPro" id="IPR029063">
    <property type="entry name" value="SAM-dependent_MTases_sf"/>
</dbReference>
<sequence length="498" mass="54330">MHATDDVGQPTPEKEDEQVFLRALQFSCSAVFPMVLKVAIELQLLEIILTAGPEKAMSPEEIAARLPTQNPQAPIWVDRILRLLSTNSIVGCTVESGADGRPSRKYTMTPISKFFTKNHDRSIVNMFLLHHDKVFMDLWHHVKDSVLDGSEPVMAAYGMSSESQGTDPRFNKVFNEAMQSHSTITISRLLRTYGGFDDVEVLVDVGGGVGTTLGMITARHPRIKGINFDLSHVISEAQPLPGVEHVSGDMFEAVPRGDAIFLKSAEPIELELLETIVKAGPGAMLSPADIAAGLPTENPQATDMVDRILRLLAAYGILSWSVEASDVDGRPTCKYGAAPVCKYLTRNEDGVSMAALTLLSHDKITMESCYCLKDAVLEGGIPFKKAHGMTAFEHHGKDPRFNKLFNDSMRNHSTILIKQLLKTYRGFDDVKVLVDVGGGTGATLHMITSRHQHIKGINFDLPHVISGAPPYPGVEHVSGDMFESVPSGGDAIFMKVTS</sequence>
<dbReference type="EMBL" id="CP097504">
    <property type="protein sequence ID" value="URD86461.1"/>
    <property type="molecule type" value="Genomic_DNA"/>
</dbReference>
<gene>
    <name evidence="6" type="ORF">MUK42_28165</name>
</gene>
<evidence type="ECO:0000256" key="3">
    <source>
        <dbReference type="ARBA" id="ARBA00022691"/>
    </source>
</evidence>
<feature type="domain" description="O-methyltransferase C-terminal" evidence="4">
    <location>
        <begin position="139"/>
        <end position="264"/>
    </location>
</feature>
<keyword evidence="7" id="KW-1185">Reference proteome</keyword>
<protein>
    <submittedName>
        <fullName evidence="6">Caffeic acid</fullName>
    </submittedName>
</protein>
<dbReference type="GO" id="GO:0008171">
    <property type="term" value="F:O-methyltransferase activity"/>
    <property type="evidence" value="ECO:0007669"/>
    <property type="project" value="InterPro"/>
</dbReference>
<proteinExistence type="predicted"/>
<keyword evidence="1" id="KW-0489">Methyltransferase</keyword>
<dbReference type="AlphaFoldDB" id="A0A9E7JMT9"/>
<dbReference type="InterPro" id="IPR012967">
    <property type="entry name" value="COMT_dimerisation"/>
</dbReference>
<reference evidence="6" key="1">
    <citation type="submission" date="2022-05" db="EMBL/GenBank/DDBJ databases">
        <title>The Musa troglodytarum L. genome provides insights into the mechanism of non-climacteric behaviour and enrichment of carotenoids.</title>
        <authorList>
            <person name="Wang J."/>
        </authorList>
    </citation>
    <scope>NUCLEOTIDE SEQUENCE</scope>
    <source>
        <tissue evidence="6">Leaf</tissue>
    </source>
</reference>
<evidence type="ECO:0000313" key="7">
    <source>
        <dbReference type="Proteomes" id="UP001055439"/>
    </source>
</evidence>
<keyword evidence="2" id="KW-0808">Transferase</keyword>
<dbReference type="InterPro" id="IPR016461">
    <property type="entry name" value="COMT-like"/>
</dbReference>
<feature type="domain" description="O-methyltransferase C-terminal" evidence="4">
    <location>
        <begin position="371"/>
        <end position="495"/>
    </location>
</feature>
<evidence type="ECO:0000313" key="6">
    <source>
        <dbReference type="EMBL" id="URD86461.1"/>
    </source>
</evidence>
<dbReference type="SUPFAM" id="SSF53335">
    <property type="entry name" value="S-adenosyl-L-methionine-dependent methyltransferases"/>
    <property type="match status" value="2"/>
</dbReference>
<dbReference type="GO" id="GO:0046983">
    <property type="term" value="F:protein dimerization activity"/>
    <property type="evidence" value="ECO:0007669"/>
    <property type="project" value="InterPro"/>
</dbReference>
<feature type="domain" description="O-methyltransferase dimerisation" evidence="5">
    <location>
        <begin position="25"/>
        <end position="117"/>
    </location>
</feature>
<dbReference type="InterPro" id="IPR001077">
    <property type="entry name" value="COMT_C"/>
</dbReference>
<evidence type="ECO:0000256" key="2">
    <source>
        <dbReference type="ARBA" id="ARBA00022679"/>
    </source>
</evidence>